<keyword evidence="1" id="KW-0732">Signal</keyword>
<evidence type="ECO:0000256" key="1">
    <source>
        <dbReference type="SAM" id="SignalP"/>
    </source>
</evidence>
<reference evidence="2 3" key="1">
    <citation type="submission" date="2020-06" db="EMBL/GenBank/DDBJ databases">
        <title>Schlegella sp. ID0723 isolated from air conditioner.</title>
        <authorList>
            <person name="Kim D.Y."/>
            <person name="Kim D.-U."/>
        </authorList>
    </citation>
    <scope>NUCLEOTIDE SEQUENCE [LARGE SCALE GENOMIC DNA]</scope>
    <source>
        <strain evidence="2 3">ID0723</strain>
    </source>
</reference>
<comment type="caution">
    <text evidence="2">The sequence shown here is derived from an EMBL/GenBank/DDBJ whole genome shotgun (WGS) entry which is preliminary data.</text>
</comment>
<proteinExistence type="predicted"/>
<accession>A0A7Y6NS62</accession>
<feature type="signal peptide" evidence="1">
    <location>
        <begin position="1"/>
        <end position="22"/>
    </location>
</feature>
<sequence length="145" mass="14749">MRKALRSLVFAGLAAASLSAFAQQTGGLRVDFLGPGGHSSGNYGRTSALHAAARSVILMQQALPAGSYRFTNLTGGNSVNSIASDGLIEMRLTAANASAYQSLVTAATNAANAGAAAENAFRNVKVGDLTSGAPAWIRVEVTPQP</sequence>
<gene>
    <name evidence="2" type="ORF">HQN59_21520</name>
</gene>
<dbReference type="InterPro" id="IPR036264">
    <property type="entry name" value="Bact_exopeptidase_dim_dom"/>
</dbReference>
<evidence type="ECO:0000313" key="3">
    <source>
        <dbReference type="Proteomes" id="UP000529637"/>
    </source>
</evidence>
<keyword evidence="3" id="KW-1185">Reference proteome</keyword>
<evidence type="ECO:0000313" key="2">
    <source>
        <dbReference type="EMBL" id="NUZ08336.1"/>
    </source>
</evidence>
<dbReference type="EMBL" id="JABWMJ010000012">
    <property type="protein sequence ID" value="NUZ08336.1"/>
    <property type="molecule type" value="Genomic_DNA"/>
</dbReference>
<dbReference type="AlphaFoldDB" id="A0A7Y6NS62"/>
<feature type="chain" id="PRO_5030956836" evidence="1">
    <location>
        <begin position="23"/>
        <end position="145"/>
    </location>
</feature>
<name>A0A7Y6NS62_9BURK</name>
<protein>
    <submittedName>
        <fullName evidence="2">Peptidase M20</fullName>
    </submittedName>
</protein>
<dbReference type="RefSeq" id="WP_176071171.1">
    <property type="nucleotide sequence ID" value="NZ_JABWMJ010000012.1"/>
</dbReference>
<dbReference type="Proteomes" id="UP000529637">
    <property type="component" value="Unassembled WGS sequence"/>
</dbReference>
<dbReference type="SUPFAM" id="SSF55031">
    <property type="entry name" value="Bacterial exopeptidase dimerisation domain"/>
    <property type="match status" value="1"/>
</dbReference>
<organism evidence="2 3">
    <name type="scientific">Piscinibacter koreensis</name>
    <dbReference type="NCBI Taxonomy" id="2742824"/>
    <lineage>
        <taxon>Bacteria</taxon>
        <taxon>Pseudomonadati</taxon>
        <taxon>Pseudomonadota</taxon>
        <taxon>Betaproteobacteria</taxon>
        <taxon>Burkholderiales</taxon>
        <taxon>Sphaerotilaceae</taxon>
        <taxon>Piscinibacter</taxon>
    </lineage>
</organism>